<dbReference type="Gene3D" id="1.10.1900.20">
    <property type="entry name" value="Ribosomal protein L20"/>
    <property type="match status" value="1"/>
</dbReference>
<evidence type="ECO:0000256" key="1">
    <source>
        <dbReference type="ARBA" id="ARBA00007698"/>
    </source>
</evidence>
<keyword evidence="6" id="KW-1185">Reference proteome</keyword>
<dbReference type="GO" id="GO:0019843">
    <property type="term" value="F:rRNA binding"/>
    <property type="evidence" value="ECO:0007669"/>
    <property type="project" value="InterPro"/>
</dbReference>
<gene>
    <name evidence="5" type="ORF">NDN08_002377</name>
</gene>
<evidence type="ECO:0000313" key="5">
    <source>
        <dbReference type="EMBL" id="KAJ8905873.1"/>
    </source>
</evidence>
<proteinExistence type="inferred from homology"/>
<dbReference type="GO" id="GO:0003735">
    <property type="term" value="F:structural constituent of ribosome"/>
    <property type="evidence" value="ECO:0007669"/>
    <property type="project" value="InterPro"/>
</dbReference>
<evidence type="ECO:0000256" key="4">
    <source>
        <dbReference type="SAM" id="MobiDB-lite"/>
    </source>
</evidence>
<keyword evidence="3" id="KW-0687">Ribonucleoprotein</keyword>
<reference evidence="5 6" key="1">
    <citation type="journal article" date="2023" name="Nat. Commun.">
        <title>Origin of minicircular mitochondrial genomes in red algae.</title>
        <authorList>
            <person name="Lee Y."/>
            <person name="Cho C.H."/>
            <person name="Lee Y.M."/>
            <person name="Park S.I."/>
            <person name="Yang J.H."/>
            <person name="West J.A."/>
            <person name="Bhattacharya D."/>
            <person name="Yoon H.S."/>
        </authorList>
    </citation>
    <scope>NUCLEOTIDE SEQUENCE [LARGE SCALE GENOMIC DNA]</scope>
    <source>
        <strain evidence="5 6">CCMP1338</strain>
        <tissue evidence="5">Whole cell</tissue>
    </source>
</reference>
<evidence type="ECO:0000313" key="6">
    <source>
        <dbReference type="Proteomes" id="UP001157974"/>
    </source>
</evidence>
<dbReference type="InterPro" id="IPR035566">
    <property type="entry name" value="Ribosomal_protein_bL20_C"/>
</dbReference>
<name>A0AAV8UXN4_9RHOD</name>
<dbReference type="GO" id="GO:1990904">
    <property type="term" value="C:ribonucleoprotein complex"/>
    <property type="evidence" value="ECO:0007669"/>
    <property type="project" value="UniProtKB-KW"/>
</dbReference>
<evidence type="ECO:0000256" key="2">
    <source>
        <dbReference type="ARBA" id="ARBA00022980"/>
    </source>
</evidence>
<dbReference type="GO" id="GO:0006412">
    <property type="term" value="P:translation"/>
    <property type="evidence" value="ECO:0007669"/>
    <property type="project" value="InterPro"/>
</dbReference>
<comment type="similarity">
    <text evidence="1">Belongs to the bacterial ribosomal protein bL20 family.</text>
</comment>
<keyword evidence="2" id="KW-0689">Ribosomal protein</keyword>
<protein>
    <submittedName>
        <fullName evidence="5">Uncharacterized protein</fullName>
    </submittedName>
</protein>
<accession>A0AAV8UXN4</accession>
<dbReference type="EMBL" id="JAMWBK010000004">
    <property type="protein sequence ID" value="KAJ8905873.1"/>
    <property type="molecule type" value="Genomic_DNA"/>
</dbReference>
<comment type="caution">
    <text evidence="5">The sequence shown here is derived from an EMBL/GenBank/DDBJ whole genome shotgun (WGS) entry which is preliminary data.</text>
</comment>
<feature type="region of interest" description="Disordered" evidence="4">
    <location>
        <begin position="94"/>
        <end position="137"/>
    </location>
</feature>
<evidence type="ECO:0000256" key="3">
    <source>
        <dbReference type="ARBA" id="ARBA00023274"/>
    </source>
</evidence>
<dbReference type="SUPFAM" id="SSF74731">
    <property type="entry name" value="Ribosomal protein L20"/>
    <property type="match status" value="1"/>
</dbReference>
<organism evidence="5 6">
    <name type="scientific">Rhodosorus marinus</name>
    <dbReference type="NCBI Taxonomy" id="101924"/>
    <lineage>
        <taxon>Eukaryota</taxon>
        <taxon>Rhodophyta</taxon>
        <taxon>Stylonematophyceae</taxon>
        <taxon>Stylonematales</taxon>
        <taxon>Stylonemataceae</taxon>
        <taxon>Rhodosorus</taxon>
    </lineage>
</organism>
<dbReference type="AlphaFoldDB" id="A0AAV8UXN4"/>
<dbReference type="InterPro" id="IPR005813">
    <property type="entry name" value="Ribosomal_bL20"/>
</dbReference>
<sequence length="137" mass="15713">MPGLRRLQRMKELNLALKEKYRHREHKDGWISTIGIGAKYYNSTYSRFISALRTTGVRLDRRTLSLLVSHEPASFRALIGLAEVAQQSKFKESSLEAPFPRADWHPPPGAKLHPKERRVVPRSSKGWTRGRKPDGLL</sequence>
<dbReference type="GO" id="GO:0005840">
    <property type="term" value="C:ribosome"/>
    <property type="evidence" value="ECO:0007669"/>
    <property type="project" value="UniProtKB-KW"/>
</dbReference>
<dbReference type="Pfam" id="PF00453">
    <property type="entry name" value="Ribosomal_L20"/>
    <property type="match status" value="1"/>
</dbReference>
<dbReference type="Proteomes" id="UP001157974">
    <property type="component" value="Unassembled WGS sequence"/>
</dbReference>